<keyword evidence="2 4" id="KW-0040">ANK repeat</keyword>
<proteinExistence type="inferred from homology"/>
<evidence type="ECO:0000256" key="1">
    <source>
        <dbReference type="ARBA" id="ARBA00022737"/>
    </source>
</evidence>
<feature type="repeat" description="ANK" evidence="4">
    <location>
        <begin position="981"/>
        <end position="1014"/>
    </location>
</feature>
<accession>A0AAV1GCW1</accession>
<feature type="compositionally biased region" description="Low complexity" evidence="5">
    <location>
        <begin position="851"/>
        <end position="862"/>
    </location>
</feature>
<feature type="domain" description="SOWAHA-C winged helix-turn-helix" evidence="6">
    <location>
        <begin position="4"/>
        <end position="77"/>
    </location>
</feature>
<dbReference type="SMART" id="SM00248">
    <property type="entry name" value="ANK"/>
    <property type="match status" value="2"/>
</dbReference>
<organism evidence="7 8">
    <name type="scientific">Xyrichtys novacula</name>
    <name type="common">Pearly razorfish</name>
    <name type="synonym">Hemipteronotus novacula</name>
    <dbReference type="NCBI Taxonomy" id="13765"/>
    <lineage>
        <taxon>Eukaryota</taxon>
        <taxon>Metazoa</taxon>
        <taxon>Chordata</taxon>
        <taxon>Craniata</taxon>
        <taxon>Vertebrata</taxon>
        <taxon>Euteleostomi</taxon>
        <taxon>Actinopterygii</taxon>
        <taxon>Neopterygii</taxon>
        <taxon>Teleostei</taxon>
        <taxon>Neoteleostei</taxon>
        <taxon>Acanthomorphata</taxon>
        <taxon>Eupercaria</taxon>
        <taxon>Labriformes</taxon>
        <taxon>Labridae</taxon>
        <taxon>Xyrichtys</taxon>
    </lineage>
</organism>
<feature type="region of interest" description="Disordered" evidence="5">
    <location>
        <begin position="638"/>
        <end position="698"/>
    </location>
</feature>
<dbReference type="AlphaFoldDB" id="A0AAV1GCW1"/>
<keyword evidence="8" id="KW-1185">Reference proteome</keyword>
<feature type="compositionally biased region" description="Acidic residues" evidence="5">
    <location>
        <begin position="514"/>
        <end position="525"/>
    </location>
</feature>
<evidence type="ECO:0000256" key="3">
    <source>
        <dbReference type="ARBA" id="ARBA00038122"/>
    </source>
</evidence>
<feature type="region of interest" description="Disordered" evidence="5">
    <location>
        <begin position="73"/>
        <end position="133"/>
    </location>
</feature>
<sequence length="1114" mass="122161">MATDLSQDTVLQYLRNGGGSVKNAELLLHFKNFIRDYADRDRNRELFKKYVNTVATVQQLDGVSYVVLRRKFKGRVPGGGGGGSSGPPRTSPGTRREPSPGNARVSPGLSSEKPRQKQQPREATTSAHPGVTATKTVLPAAGIMLNHNNNVETNFKSRQSPDINEPGFYGGPAQTQTPRLSQSPVPDRSSKTSLTSLEFYHPTPGITPVASAAGYHGETRQQIPVQEPLRGREAELKTPSFTEPPAQDWGTKIRQHEGVSVPPPSDRTPVTAAVRQYKEVRQQIQAQDPHRGREAELKTPSFSEPLAQDWSKKTGQHEVGYAPQPEPQPSGVAPVVSAVRQHKEVRQQIPVQEPYRRKGAELQTPSFPEPPTPDQSFNMGQQKGGFIPPLSDATPVVSAVRQQEIRQQIPVQKPFIKRDAELKTPSLTVHAAPDQRVIVGQQKIGFTPVDLSVTPTVSAGEHQKEAVQVGREAGLQPEGSPHQKPPPNQANLKSQVAPRRRHRFRKSYKSAMSCDEDEEEEEEQEVPVRRGSAGGEWPLSVPLGSMGKAVSASSPCIIDVPSVVPSSSSSEKSLPKIYVQDVEEERLPPKGQLVGTGLEPRSIRHSLPIENYMQSPEVAPHRDVDVDRRYSQPAGILLEQRFGGQQNQRGSLSSSTSNIYSPSSDSGLSMRDWPMSSSPRGSGWNSSSEDLRVRTGMTRSESPIQEVLLRAQQTRAEPSMLHGGSKIQAPWHHSTGHLLDDQEHKAHLSPFHHSSDHLHENQQSTMPRHLSTGDLYDDHQEVEVSEGSTPSPTLRVPAGIPRRLSSHLRSRMCRSMGADLDQLLQEEGGGGSEAARLNRLHLISSSLSLGRNLSSSSLSSCSTPPRSHSMANLAEDVEGKGRKKSLPSSSSAHPEGSGRQSQVPLESREHDWLVKGAAGAWPDIYSLFREDHTLLNRRDFISGYTVLHWIAKHGDHRVLNTLWYGVQKAGLSFDINAKSTCGHTPLHIAAIHGHKNIMRLLVSKFGANLKLRDTAGKKPWQYLSHVNAPDVFQLLGAPARAALGGGGGGGVGRAESNWRQETQRGKRRKHHLSSASFLQKPNISAKVKRSSSIAAYLKHKSLQHFHKHQSDSSV</sequence>
<dbReference type="InterPro" id="IPR036770">
    <property type="entry name" value="Ankyrin_rpt-contain_sf"/>
</dbReference>
<feature type="compositionally biased region" description="Polar residues" evidence="5">
    <location>
        <begin position="173"/>
        <end position="184"/>
    </location>
</feature>
<name>A0AAV1GCW1_XYRNO</name>
<feature type="compositionally biased region" description="Low complexity" evidence="5">
    <location>
        <begin position="676"/>
        <end position="688"/>
    </location>
</feature>
<comment type="similarity">
    <text evidence="3">Belongs to the SOWAH family.</text>
</comment>
<evidence type="ECO:0000256" key="2">
    <source>
        <dbReference type="ARBA" id="ARBA00023043"/>
    </source>
</evidence>
<keyword evidence="1" id="KW-0677">Repeat</keyword>
<evidence type="ECO:0000259" key="6">
    <source>
        <dbReference type="Pfam" id="PF25877"/>
    </source>
</evidence>
<gene>
    <name evidence="7" type="ORF">XNOV1_A007879</name>
</gene>
<feature type="region of interest" description="Disordered" evidence="5">
    <location>
        <begin position="471"/>
        <end position="536"/>
    </location>
</feature>
<dbReference type="PROSITE" id="PS50088">
    <property type="entry name" value="ANK_REPEAT"/>
    <property type="match status" value="1"/>
</dbReference>
<feature type="region of interest" description="Disordered" evidence="5">
    <location>
        <begin position="851"/>
        <end position="906"/>
    </location>
</feature>
<feature type="compositionally biased region" description="Polar residues" evidence="5">
    <location>
        <begin position="153"/>
        <end position="162"/>
    </location>
</feature>
<evidence type="ECO:0000313" key="8">
    <source>
        <dbReference type="Proteomes" id="UP001178508"/>
    </source>
</evidence>
<feature type="region of interest" description="Disordered" evidence="5">
    <location>
        <begin position="1045"/>
        <end position="1079"/>
    </location>
</feature>
<evidence type="ECO:0000256" key="4">
    <source>
        <dbReference type="PROSITE-ProRule" id="PRU00023"/>
    </source>
</evidence>
<feature type="region of interest" description="Disordered" evidence="5">
    <location>
        <begin position="350"/>
        <end position="379"/>
    </location>
</feature>
<feature type="region of interest" description="Disordered" evidence="5">
    <location>
        <begin position="153"/>
        <end position="191"/>
    </location>
</feature>
<evidence type="ECO:0000313" key="7">
    <source>
        <dbReference type="EMBL" id="CAJ1071100.1"/>
    </source>
</evidence>
<feature type="compositionally biased region" description="Gly residues" evidence="5">
    <location>
        <begin position="76"/>
        <end position="85"/>
    </location>
</feature>
<dbReference type="Proteomes" id="UP001178508">
    <property type="component" value="Chromosome 13"/>
</dbReference>
<feature type="compositionally biased region" description="Polar residues" evidence="5">
    <location>
        <begin position="886"/>
        <end position="904"/>
    </location>
</feature>
<dbReference type="InterPro" id="IPR002110">
    <property type="entry name" value="Ankyrin_rpt"/>
</dbReference>
<dbReference type="Pfam" id="PF25877">
    <property type="entry name" value="WHD_SOWAH"/>
    <property type="match status" value="1"/>
</dbReference>
<dbReference type="InterPro" id="IPR058889">
    <property type="entry name" value="WHD_SOWAHA-C"/>
</dbReference>
<dbReference type="Gene3D" id="1.25.40.20">
    <property type="entry name" value="Ankyrin repeat-containing domain"/>
    <property type="match status" value="1"/>
</dbReference>
<feature type="region of interest" description="Disordered" evidence="5">
    <location>
        <begin position="754"/>
        <end position="773"/>
    </location>
</feature>
<dbReference type="PANTHER" id="PTHR14491:SF3">
    <property type="entry name" value="ANKYRIN REPEAT DOMAIN-CONTAINING PROTEIN SOWAHB"/>
    <property type="match status" value="1"/>
</dbReference>
<dbReference type="PANTHER" id="PTHR14491">
    <property type="entry name" value="SOSONDOWAH, ISOFORM G"/>
    <property type="match status" value="1"/>
</dbReference>
<dbReference type="SUPFAM" id="SSF48403">
    <property type="entry name" value="Ankyrin repeat"/>
    <property type="match status" value="1"/>
</dbReference>
<dbReference type="Pfam" id="PF12796">
    <property type="entry name" value="Ank_2"/>
    <property type="match status" value="1"/>
</dbReference>
<evidence type="ECO:0000256" key="5">
    <source>
        <dbReference type="SAM" id="MobiDB-lite"/>
    </source>
</evidence>
<feature type="compositionally biased region" description="Basic residues" evidence="5">
    <location>
        <begin position="498"/>
        <end position="508"/>
    </location>
</feature>
<protein>
    <submittedName>
        <fullName evidence="7">Ankyrin repeat domain-containing protein SOWAHB-like</fullName>
    </submittedName>
</protein>
<dbReference type="EMBL" id="OY660876">
    <property type="protein sequence ID" value="CAJ1071100.1"/>
    <property type="molecule type" value="Genomic_DNA"/>
</dbReference>
<feature type="compositionally biased region" description="Low complexity" evidence="5">
    <location>
        <begin position="651"/>
        <end position="666"/>
    </location>
</feature>
<dbReference type="PROSITE" id="PS50297">
    <property type="entry name" value="ANK_REP_REGION"/>
    <property type="match status" value="1"/>
</dbReference>
<reference evidence="7" key="1">
    <citation type="submission" date="2023-08" db="EMBL/GenBank/DDBJ databases">
        <authorList>
            <person name="Alioto T."/>
            <person name="Alioto T."/>
            <person name="Gomez Garrido J."/>
        </authorList>
    </citation>
    <scope>NUCLEOTIDE SEQUENCE</scope>
</reference>
<feature type="region of interest" description="Disordered" evidence="5">
    <location>
        <begin position="304"/>
        <end position="331"/>
    </location>
</feature>